<dbReference type="STRING" id="346185.AAY42_05600"/>
<dbReference type="Proteomes" id="UP000050827">
    <property type="component" value="Unassembled WGS sequence"/>
</dbReference>
<dbReference type="PATRIC" id="fig|1547436.3.peg.1163"/>
<evidence type="ECO:0000313" key="1">
    <source>
        <dbReference type="EMBL" id="KQC29424.1"/>
    </source>
</evidence>
<keyword evidence="2" id="KW-1185">Reference proteome</keyword>
<accession>A0A0Q1H6X1</accession>
<comment type="caution">
    <text evidence="1">The sequence shown here is derived from an EMBL/GenBank/DDBJ whole genome shotgun (WGS) entry which is preliminary data.</text>
</comment>
<dbReference type="AlphaFoldDB" id="A0A0Q1H6X1"/>
<dbReference type="InterPro" id="IPR047715">
    <property type="entry name" value="EboA_dom"/>
</dbReference>
<dbReference type="EMBL" id="LCTZ01000002">
    <property type="protein sequence ID" value="KQC29424.1"/>
    <property type="molecule type" value="Genomic_DNA"/>
</dbReference>
<reference evidence="1 2" key="1">
    <citation type="submission" date="2015-04" db="EMBL/GenBank/DDBJ databases">
        <title>Complete genome of flavobacterium.</title>
        <authorList>
            <person name="Kwon Y.M."/>
            <person name="Kim S.-J."/>
        </authorList>
    </citation>
    <scope>NUCLEOTIDE SEQUENCE [LARGE SCALE GENOMIC DNA]</scope>
    <source>
        <strain evidence="1 2">DK169</strain>
    </source>
</reference>
<dbReference type="NCBIfam" id="NF035938">
    <property type="entry name" value="EboA_domain"/>
    <property type="match status" value="1"/>
</dbReference>
<evidence type="ECO:0008006" key="3">
    <source>
        <dbReference type="Google" id="ProtNLM"/>
    </source>
</evidence>
<sequence>MLYNFSSDDLFRILEQNMDATSMGWYMGKLSSVLADKSVRTFYLAYSLCGSKLATTPLGFPNDVNTSLSDYLRLKNANVLELGRIHLLVKVLESDKEFFKDKVSNLIQIADTGELETFLKFLVLLPNAKDYQFSAVEALRTNITVIFDAISLNNPYPSLFFNEQQWNQMYLKAAFMQRDLGSILDTDKRANQQLVRIISDYAHERWAASREIDPEIWRPVSKFLNDDLLNDMDRLFTSKNIQENKAAALCCYQSNMNEAIELLKKYPDLKNQVENGSITWDNFKD</sequence>
<gene>
    <name evidence="1" type="ORF">AAY42_05600</name>
</gene>
<dbReference type="OrthoDB" id="325673at2"/>
<dbReference type="RefSeq" id="WP_055393181.1">
    <property type="nucleotide sequence ID" value="NZ_LCTZ01000002.1"/>
</dbReference>
<proteinExistence type="predicted"/>
<protein>
    <recommendedName>
        <fullName evidence="3">ERAP1-like C-terminal domain-containing protein</fullName>
    </recommendedName>
</protein>
<organism evidence="1 2">
    <name type="scientific">Flagellimonas eckloniae</name>
    <dbReference type="NCBI Taxonomy" id="346185"/>
    <lineage>
        <taxon>Bacteria</taxon>
        <taxon>Pseudomonadati</taxon>
        <taxon>Bacteroidota</taxon>
        <taxon>Flavobacteriia</taxon>
        <taxon>Flavobacteriales</taxon>
        <taxon>Flavobacteriaceae</taxon>
        <taxon>Flagellimonas</taxon>
    </lineage>
</organism>
<name>A0A0Q1H6X1_9FLAO</name>
<evidence type="ECO:0000313" key="2">
    <source>
        <dbReference type="Proteomes" id="UP000050827"/>
    </source>
</evidence>